<name>A0A7W7DKI6_9ACTN</name>
<gene>
    <name evidence="1" type="ORF">BJ965_001571</name>
</gene>
<keyword evidence="2" id="KW-1185">Reference proteome</keyword>
<dbReference type="AlphaFoldDB" id="A0A7W7DKI6"/>
<accession>A0A7W7DKI6</accession>
<dbReference type="Proteomes" id="UP000565089">
    <property type="component" value="Unassembled WGS sequence"/>
</dbReference>
<reference evidence="1 2" key="1">
    <citation type="submission" date="2020-08" db="EMBL/GenBank/DDBJ databases">
        <title>Sequencing the genomes of 1000 actinobacteria strains.</title>
        <authorList>
            <person name="Klenk H.-P."/>
        </authorList>
    </citation>
    <scope>NUCLEOTIDE SEQUENCE [LARGE SCALE GENOMIC DNA]</scope>
    <source>
        <strain evidence="1 2">DSM 40483</strain>
    </source>
</reference>
<evidence type="ECO:0000313" key="2">
    <source>
        <dbReference type="Proteomes" id="UP000565089"/>
    </source>
</evidence>
<sequence length="63" mass="6837">MGQMGALCEMAWNQGDDLYSYDGRRLLLDDKYISQMCFSVAPRAEEVTTAPPAADSTSSGSAR</sequence>
<protein>
    <submittedName>
        <fullName evidence="1">Uncharacterized protein</fullName>
    </submittedName>
</protein>
<evidence type="ECO:0000313" key="1">
    <source>
        <dbReference type="EMBL" id="MBB4711689.1"/>
    </source>
</evidence>
<dbReference type="EMBL" id="JACHMS010000001">
    <property type="protein sequence ID" value="MBB4711689.1"/>
    <property type="molecule type" value="Genomic_DNA"/>
</dbReference>
<organism evidence="1 2">
    <name type="scientific">Streptomyces luteogriseus</name>
    <dbReference type="NCBI Taxonomy" id="68233"/>
    <lineage>
        <taxon>Bacteria</taxon>
        <taxon>Bacillati</taxon>
        <taxon>Actinomycetota</taxon>
        <taxon>Actinomycetes</taxon>
        <taxon>Kitasatosporales</taxon>
        <taxon>Streptomycetaceae</taxon>
        <taxon>Streptomyces</taxon>
    </lineage>
</organism>
<proteinExistence type="predicted"/>
<comment type="caution">
    <text evidence="1">The sequence shown here is derived from an EMBL/GenBank/DDBJ whole genome shotgun (WGS) entry which is preliminary data.</text>
</comment>